<dbReference type="EMBL" id="JAPDPI010000015">
    <property type="protein sequence ID" value="MCW3805717.1"/>
    <property type="molecule type" value="Genomic_DNA"/>
</dbReference>
<dbReference type="NCBIfam" id="NF047658">
    <property type="entry name" value="HYC_CC_PP"/>
    <property type="match status" value="1"/>
</dbReference>
<sequence length="125" mass="13983">MLRKISHIIFALFLLVSTAGVTLSMHYCGGELVSTSINKEAKSCCDEMGGCCENKTVHFEVEDDYVSPVQVNNVQTLELDILFPILFVLNFDLSIDEEIEQVAFYDSSPPPTIQTRLALLQTYLC</sequence>
<accession>A0AAE3SJH0</accession>
<evidence type="ECO:0000313" key="1">
    <source>
        <dbReference type="EMBL" id="MCW3805717.1"/>
    </source>
</evidence>
<dbReference type="Pfam" id="PF26622">
    <property type="entry name" value="DUF8199"/>
    <property type="match status" value="1"/>
</dbReference>
<dbReference type="Proteomes" id="UP001207408">
    <property type="component" value="Unassembled WGS sequence"/>
</dbReference>
<dbReference type="RefSeq" id="WP_301199084.1">
    <property type="nucleotide sequence ID" value="NZ_JAPDPI010000015.1"/>
</dbReference>
<evidence type="ECO:0000313" key="2">
    <source>
        <dbReference type="Proteomes" id="UP001207408"/>
    </source>
</evidence>
<dbReference type="AlphaFoldDB" id="A0AAE3SJH0"/>
<comment type="caution">
    <text evidence="1">The sequence shown here is derived from an EMBL/GenBank/DDBJ whole genome shotgun (WGS) entry which is preliminary data.</text>
</comment>
<reference evidence="1" key="1">
    <citation type="submission" date="2022-10" db="EMBL/GenBank/DDBJ databases">
        <authorList>
            <person name="Yu W.X."/>
        </authorList>
    </citation>
    <scope>NUCLEOTIDE SEQUENCE</scope>
    <source>
        <strain evidence="1">D04</strain>
    </source>
</reference>
<gene>
    <name evidence="1" type="ORF">OM074_08755</name>
</gene>
<organism evidence="1 2">
    <name type="scientific">Plebeiibacterium marinum</name>
    <dbReference type="NCBI Taxonomy" id="2992111"/>
    <lineage>
        <taxon>Bacteria</taxon>
        <taxon>Pseudomonadati</taxon>
        <taxon>Bacteroidota</taxon>
        <taxon>Bacteroidia</taxon>
        <taxon>Marinilabiliales</taxon>
        <taxon>Marinilabiliaceae</taxon>
        <taxon>Plebeiibacterium</taxon>
    </lineage>
</organism>
<name>A0AAE3SJH0_9BACT</name>
<dbReference type="InterPro" id="IPR058512">
    <property type="entry name" value="DUF8199"/>
</dbReference>
<proteinExistence type="predicted"/>
<protein>
    <submittedName>
        <fullName evidence="1">Uncharacterized protein</fullName>
    </submittedName>
</protein>
<dbReference type="InterPro" id="IPR058060">
    <property type="entry name" value="HYC_CC_PP"/>
</dbReference>
<keyword evidence="2" id="KW-1185">Reference proteome</keyword>